<dbReference type="STRING" id="1603886.GCA_001895165_00427"/>
<reference evidence="2 3" key="1">
    <citation type="journal article" date="2017" name="BMC Genomics">
        <title>Comparative genomic and phylogenomic analyses of the Bifidobacteriaceae family.</title>
        <authorList>
            <person name="Lugli G.A."/>
            <person name="Milani C."/>
            <person name="Turroni F."/>
            <person name="Duranti S."/>
            <person name="Mancabelli L."/>
            <person name="Mangifesta M."/>
            <person name="Ferrario C."/>
            <person name="Modesto M."/>
            <person name="Mattarelli P."/>
            <person name="Jiri K."/>
            <person name="van Sinderen D."/>
            <person name="Ventura M."/>
        </authorList>
    </citation>
    <scope>NUCLEOTIDE SEQUENCE [LARGE SCALE GENOMIC DNA]</scope>
    <source>
        <strain evidence="2 3">DSM 28807</strain>
    </source>
</reference>
<evidence type="ECO:0000313" key="3">
    <source>
        <dbReference type="Proteomes" id="UP000216352"/>
    </source>
</evidence>
<comment type="caution">
    <text evidence="2">The sequence shown here is derived from an EMBL/GenBank/DDBJ whole genome shotgun (WGS) entry which is preliminary data.</text>
</comment>
<name>A0A261FTF2_9BIFI</name>
<dbReference type="OrthoDB" id="3636113at2"/>
<keyword evidence="3" id="KW-1185">Reference proteome</keyword>
<sequence>MASWKGNRSRPHRRSVTFTDEELRWLEDSRKIENQQRAATGLPTVGWMQFARQRLITSRRLWIAAPPGAKDLSSQISRIGNNINQIAHKVNLKNQADSADLRELQAELEEIKGCLKRMERDMRIGNEELSWRT</sequence>
<proteinExistence type="predicted"/>
<dbReference type="AlphaFoldDB" id="A0A261FTF2"/>
<dbReference type="InterPro" id="IPR008687">
    <property type="entry name" value="MobC"/>
</dbReference>
<accession>A0A261FTF2</accession>
<dbReference type="Pfam" id="PF05713">
    <property type="entry name" value="MobC"/>
    <property type="match status" value="1"/>
</dbReference>
<dbReference type="EMBL" id="MWWX01000005">
    <property type="protein sequence ID" value="OZG62474.1"/>
    <property type="molecule type" value="Genomic_DNA"/>
</dbReference>
<evidence type="ECO:0000259" key="1">
    <source>
        <dbReference type="Pfam" id="PF05713"/>
    </source>
</evidence>
<evidence type="ECO:0000313" key="2">
    <source>
        <dbReference type="EMBL" id="OZG62474.1"/>
    </source>
</evidence>
<organism evidence="2 3">
    <name type="scientific">Bifidobacterium lemurum</name>
    <dbReference type="NCBI Taxonomy" id="1603886"/>
    <lineage>
        <taxon>Bacteria</taxon>
        <taxon>Bacillati</taxon>
        <taxon>Actinomycetota</taxon>
        <taxon>Actinomycetes</taxon>
        <taxon>Bifidobacteriales</taxon>
        <taxon>Bifidobacteriaceae</taxon>
        <taxon>Bifidobacterium</taxon>
    </lineage>
</organism>
<gene>
    <name evidence="2" type="ORF">BLEM_1020</name>
</gene>
<dbReference type="Proteomes" id="UP000216352">
    <property type="component" value="Unassembled WGS sequence"/>
</dbReference>
<feature type="domain" description="Bacterial mobilisation" evidence="1">
    <location>
        <begin position="75"/>
        <end position="112"/>
    </location>
</feature>
<dbReference type="RefSeq" id="WP_072724066.1">
    <property type="nucleotide sequence ID" value="NZ_BDIS01000004.1"/>
</dbReference>
<protein>
    <submittedName>
        <fullName evidence="2">Mobilization protein MobC</fullName>
    </submittedName>
</protein>